<feature type="signal peptide" evidence="2">
    <location>
        <begin position="1"/>
        <end position="19"/>
    </location>
</feature>
<sequence>MKKIIILLVFLNFSLFVLAQQYAYKQAESYHHLAKEEESKLKNISIRDTVQYYATVYNIVDYSLKSDELDRKPNKKNKIRTKFAEDNKTRLNSFCPVLIDAGKFLASKEKYRKQGINAFSLYLIAKKSPLLEGSIDESGVASYYLAYYYLKEKDYVTADRYADDALKYDETAKAGADVKAECMYEQMANESDSLKYLAVLKRLYNADPTNEKYFSWIMRFYQKPTAKFNLEDFVDSRLENNYNSPIPWILKGEIAMHARRWEEAVDAYKHADKLDPTRIPLIYNIGVCLNQVGLQIRDTVLSQKKKGEIVSETLYTKVFAEARDYLERVRAKDPRRNKVDWIGPLYMAYTILDDKLKVAELESILEKK</sequence>
<accession>A0A096B243</accession>
<evidence type="ECO:0008006" key="5">
    <source>
        <dbReference type="Google" id="ProtNLM"/>
    </source>
</evidence>
<evidence type="ECO:0000256" key="2">
    <source>
        <dbReference type="SAM" id="SignalP"/>
    </source>
</evidence>
<protein>
    <recommendedName>
        <fullName evidence="5">Tetratricopeptide repeat protein</fullName>
    </recommendedName>
</protein>
<evidence type="ECO:0000256" key="1">
    <source>
        <dbReference type="PROSITE-ProRule" id="PRU00339"/>
    </source>
</evidence>
<keyword evidence="2" id="KW-0732">Signal</keyword>
<comment type="caution">
    <text evidence="3">The sequence shown here is derived from an EMBL/GenBank/DDBJ whole genome shotgun (WGS) entry which is preliminary data.</text>
</comment>
<dbReference type="Proteomes" id="UP000029614">
    <property type="component" value="Unassembled WGS sequence"/>
</dbReference>
<gene>
    <name evidence="3" type="ORF">HMPREF9302_00615</name>
</gene>
<keyword evidence="4" id="KW-1185">Reference proteome</keyword>
<dbReference type="SUPFAM" id="SSF48452">
    <property type="entry name" value="TPR-like"/>
    <property type="match status" value="1"/>
</dbReference>
<organism evidence="3 4">
    <name type="scientific">Prevotella amnii DNF00058</name>
    <dbReference type="NCBI Taxonomy" id="1401066"/>
    <lineage>
        <taxon>Bacteria</taxon>
        <taxon>Pseudomonadati</taxon>
        <taxon>Bacteroidota</taxon>
        <taxon>Bacteroidia</taxon>
        <taxon>Bacteroidales</taxon>
        <taxon>Prevotellaceae</taxon>
        <taxon>Prevotella</taxon>
    </lineage>
</organism>
<dbReference type="InterPro" id="IPR011990">
    <property type="entry name" value="TPR-like_helical_dom_sf"/>
</dbReference>
<dbReference type="RefSeq" id="WP_036853813.1">
    <property type="nucleotide sequence ID" value="NZ_JRNU01000001.1"/>
</dbReference>
<dbReference type="EMBL" id="JRNU01000001">
    <property type="protein sequence ID" value="KGF53428.1"/>
    <property type="molecule type" value="Genomic_DNA"/>
</dbReference>
<dbReference type="AlphaFoldDB" id="A0A096B243"/>
<dbReference type="PROSITE" id="PS50005">
    <property type="entry name" value="TPR"/>
    <property type="match status" value="1"/>
</dbReference>
<feature type="repeat" description="TPR" evidence="1">
    <location>
        <begin position="245"/>
        <end position="278"/>
    </location>
</feature>
<proteinExistence type="predicted"/>
<evidence type="ECO:0000313" key="4">
    <source>
        <dbReference type="Proteomes" id="UP000029614"/>
    </source>
</evidence>
<reference evidence="3 4" key="1">
    <citation type="submission" date="2014-07" db="EMBL/GenBank/DDBJ databases">
        <authorList>
            <person name="McCorrison J."/>
            <person name="Sanka R."/>
            <person name="Torralba M."/>
            <person name="Gillis M."/>
            <person name="Haft D.H."/>
            <person name="Methe B."/>
            <person name="Sutton G."/>
            <person name="Nelson K.E."/>
        </authorList>
    </citation>
    <scope>NUCLEOTIDE SEQUENCE [LARGE SCALE GENOMIC DNA]</scope>
    <source>
        <strain evidence="3 4">DNF00058</strain>
    </source>
</reference>
<evidence type="ECO:0000313" key="3">
    <source>
        <dbReference type="EMBL" id="KGF53428.1"/>
    </source>
</evidence>
<dbReference type="Gene3D" id="1.25.40.10">
    <property type="entry name" value="Tetratricopeptide repeat domain"/>
    <property type="match status" value="1"/>
</dbReference>
<dbReference type="InterPro" id="IPR019734">
    <property type="entry name" value="TPR_rpt"/>
</dbReference>
<dbReference type="OrthoDB" id="1081823at2"/>
<name>A0A096B243_9BACT</name>
<keyword evidence="1" id="KW-0802">TPR repeat</keyword>
<feature type="chain" id="PRO_5001915803" description="Tetratricopeptide repeat protein" evidence="2">
    <location>
        <begin position="20"/>
        <end position="368"/>
    </location>
</feature>